<keyword evidence="1" id="KW-1133">Transmembrane helix</keyword>
<feature type="transmembrane region" description="Helical" evidence="1">
    <location>
        <begin position="110"/>
        <end position="139"/>
    </location>
</feature>
<sequence length="253" mass="25400">MRAALEAEALKLARSAVARIATVAIVVVVPVLAVGFAAAAEHGGTSALALKVRPLVPGTGWDAVTGTTGQVLTVASLLATGFVVSWTFGREITQGTIEPLLTSLPSRAAVVTAKLGVVTGWAAAAGTASVGVAVLLGLALGPDAGSPWPGFTRAVTGAVLAALLALPCALVATWGRDALAGVGTVLGMVVVTQVFTVVGAGAWFPWAAPSLWLGMGGPDVHVSGWQLAAAPAVAAASWWATATWWRRAELVSR</sequence>
<evidence type="ECO:0000256" key="1">
    <source>
        <dbReference type="SAM" id="Phobius"/>
    </source>
</evidence>
<dbReference type="AlphaFoldDB" id="A0A6M5U9U3"/>
<protein>
    <submittedName>
        <fullName evidence="2">ABC transporter permease subunit</fullName>
    </submittedName>
</protein>
<dbReference type="Pfam" id="PF12730">
    <property type="entry name" value="ABC2_membrane_4"/>
    <property type="match status" value="1"/>
</dbReference>
<dbReference type="PANTHER" id="PTHR37305:SF1">
    <property type="entry name" value="MEMBRANE PROTEIN"/>
    <property type="match status" value="1"/>
</dbReference>
<feature type="transmembrane region" description="Helical" evidence="1">
    <location>
        <begin position="20"/>
        <end position="40"/>
    </location>
</feature>
<evidence type="ECO:0000313" key="2">
    <source>
        <dbReference type="EMBL" id="QJW35000.1"/>
    </source>
</evidence>
<keyword evidence="1" id="KW-0812">Transmembrane</keyword>
<keyword evidence="1" id="KW-0472">Membrane</keyword>
<feature type="transmembrane region" description="Helical" evidence="1">
    <location>
        <begin position="224"/>
        <end position="245"/>
    </location>
</feature>
<dbReference type="RefSeq" id="WP_154797229.1">
    <property type="nucleotide sequence ID" value="NZ_CP052757.1"/>
</dbReference>
<accession>A0A6M5U9U3</accession>
<evidence type="ECO:0000313" key="3">
    <source>
        <dbReference type="Proteomes" id="UP000451354"/>
    </source>
</evidence>
<name>A0A6M5U9U3_9MICO</name>
<dbReference type="EMBL" id="CP052757">
    <property type="protein sequence ID" value="QJW35000.1"/>
    <property type="molecule type" value="Genomic_DNA"/>
</dbReference>
<dbReference type="OrthoDB" id="4336274at2"/>
<keyword evidence="3" id="KW-1185">Reference proteome</keyword>
<feature type="transmembrane region" description="Helical" evidence="1">
    <location>
        <begin position="71"/>
        <end position="89"/>
    </location>
</feature>
<feature type="transmembrane region" description="Helical" evidence="1">
    <location>
        <begin position="179"/>
        <end position="204"/>
    </location>
</feature>
<dbReference type="PANTHER" id="PTHR37305">
    <property type="entry name" value="INTEGRAL MEMBRANE PROTEIN-RELATED"/>
    <property type="match status" value="1"/>
</dbReference>
<proteinExistence type="predicted"/>
<gene>
    <name evidence="2" type="ORF">FIC82_001070</name>
</gene>
<dbReference type="KEGG" id="cprt:FIC82_001070"/>
<reference evidence="2 3" key="1">
    <citation type="journal article" date="2022" name="Int. J. Syst. Evol. Microbiol.">
        <title>Cellulosimicrobium protaetiae sp. nov., isolated from the gut of the larva of Protaetia brevitarsis seulensis.</title>
        <authorList>
            <person name="Le Han H."/>
            <person name="Nguyen T.T.H."/>
            <person name="Li Z."/>
            <person name="Shin N.R."/>
            <person name="Kim S.G."/>
        </authorList>
    </citation>
    <scope>NUCLEOTIDE SEQUENCE [LARGE SCALE GENOMIC DNA]</scope>
    <source>
        <strain evidence="2 3">BI34</strain>
    </source>
</reference>
<dbReference type="Proteomes" id="UP000451354">
    <property type="component" value="Chromosome"/>
</dbReference>
<feature type="transmembrane region" description="Helical" evidence="1">
    <location>
        <begin position="151"/>
        <end position="172"/>
    </location>
</feature>
<organism evidence="2 3">
    <name type="scientific">Cellulosimicrobium protaetiae</name>
    <dbReference type="NCBI Taxonomy" id="2587808"/>
    <lineage>
        <taxon>Bacteria</taxon>
        <taxon>Bacillati</taxon>
        <taxon>Actinomycetota</taxon>
        <taxon>Actinomycetes</taxon>
        <taxon>Micrococcales</taxon>
        <taxon>Promicromonosporaceae</taxon>
        <taxon>Cellulosimicrobium</taxon>
    </lineage>
</organism>